<dbReference type="PATRIC" id="fig|1349767.4.peg.3640"/>
<evidence type="ECO:0000259" key="1">
    <source>
        <dbReference type="Pfam" id="PF02627"/>
    </source>
</evidence>
<dbReference type="RefSeq" id="WP_038491050.1">
    <property type="nucleotide sequence ID" value="NZ_BCTH01000004.1"/>
</dbReference>
<organism evidence="2 3">
    <name type="scientific">Janthinobacterium agaricidamnosum NBRC 102515 = DSM 9628</name>
    <dbReference type="NCBI Taxonomy" id="1349767"/>
    <lineage>
        <taxon>Bacteria</taxon>
        <taxon>Pseudomonadati</taxon>
        <taxon>Pseudomonadota</taxon>
        <taxon>Betaproteobacteria</taxon>
        <taxon>Burkholderiales</taxon>
        <taxon>Oxalobacteraceae</taxon>
        <taxon>Janthinobacterium</taxon>
    </lineage>
</organism>
<evidence type="ECO:0000313" key="3">
    <source>
        <dbReference type="Proteomes" id="UP000027604"/>
    </source>
</evidence>
<reference evidence="2 3" key="1">
    <citation type="journal article" date="2015" name="Genome Announc.">
        <title>Genome Sequence of Mushroom Soft-Rot Pathogen Janthinobacterium agaricidamnosum.</title>
        <authorList>
            <person name="Graupner K."/>
            <person name="Lackner G."/>
            <person name="Hertweck C."/>
        </authorList>
    </citation>
    <scope>NUCLEOTIDE SEQUENCE [LARGE SCALE GENOMIC DNA]</scope>
    <source>
        <strain evidence="3">NBRC 102515 / DSM 9628</strain>
    </source>
</reference>
<dbReference type="InterPro" id="IPR003779">
    <property type="entry name" value="CMD-like"/>
</dbReference>
<name>W0V4K1_9BURK</name>
<dbReference type="InterPro" id="IPR029032">
    <property type="entry name" value="AhpD-like"/>
</dbReference>
<dbReference type="Gene3D" id="1.20.1290.10">
    <property type="entry name" value="AhpD-like"/>
    <property type="match status" value="1"/>
</dbReference>
<dbReference type="PANTHER" id="PTHR34846:SF11">
    <property type="entry name" value="4-CARBOXYMUCONOLACTONE DECARBOXYLASE FAMILY PROTEIN (AFU_ORTHOLOGUE AFUA_6G11590)"/>
    <property type="match status" value="1"/>
</dbReference>
<dbReference type="Pfam" id="PF02627">
    <property type="entry name" value="CMD"/>
    <property type="match status" value="1"/>
</dbReference>
<dbReference type="OrthoDB" id="5987308at2"/>
<dbReference type="KEGG" id="jag:GJA_1869"/>
<proteinExistence type="predicted"/>
<dbReference type="EMBL" id="HG322949">
    <property type="protein sequence ID" value="CDG82505.1"/>
    <property type="molecule type" value="Genomic_DNA"/>
</dbReference>
<protein>
    <submittedName>
        <fullName evidence="2">Carboxymuconolactone decarboxylase family protein</fullName>
    </submittedName>
</protein>
<feature type="domain" description="Carboxymuconolactone decarboxylase-like" evidence="1">
    <location>
        <begin position="45"/>
        <end position="114"/>
    </location>
</feature>
<gene>
    <name evidence="2" type="ORF">GJA_1869</name>
</gene>
<dbReference type="STRING" id="1349767.GJA_1869"/>
<keyword evidence="3" id="KW-1185">Reference proteome</keyword>
<accession>W0V4K1</accession>
<dbReference type="AlphaFoldDB" id="W0V4K1"/>
<dbReference type="GO" id="GO:0051920">
    <property type="term" value="F:peroxiredoxin activity"/>
    <property type="evidence" value="ECO:0007669"/>
    <property type="project" value="InterPro"/>
</dbReference>
<dbReference type="SUPFAM" id="SSF69118">
    <property type="entry name" value="AhpD-like"/>
    <property type="match status" value="1"/>
</dbReference>
<sequence>MKAQQRLPAFDAGAMSQQQRQVLDDILSGPRGNLDGPFLGWIHSPELAGHAQELGAFCRYRTGLPPKLSELAILVTAAKWRCQAEWHIHYPIAIAAGLDARLAEALRGGAEPAALDHDERLVWTFATELYDSKRVGDATYAALVDRFGLQVAVNLAALLGYYSLVAMTLNVFNMRAEGQQELPFED</sequence>
<dbReference type="eggNOG" id="COG2128">
    <property type="taxonomic scope" value="Bacteria"/>
</dbReference>
<dbReference type="PANTHER" id="PTHR34846">
    <property type="entry name" value="4-CARBOXYMUCONOLACTONE DECARBOXYLASE FAMILY PROTEIN (AFU_ORTHOLOGUE AFUA_6G11590)"/>
    <property type="match status" value="1"/>
</dbReference>
<evidence type="ECO:0000313" key="2">
    <source>
        <dbReference type="EMBL" id="CDG82505.1"/>
    </source>
</evidence>
<dbReference type="HOGENOM" id="CLU_082760_3_0_4"/>
<dbReference type="Proteomes" id="UP000027604">
    <property type="component" value="Chromosome I"/>
</dbReference>